<evidence type="ECO:0000313" key="2">
    <source>
        <dbReference type="EMBL" id="PXW78478.1"/>
    </source>
</evidence>
<accession>A0A2V3VCI6</accession>
<dbReference type="Pfam" id="PF24733">
    <property type="entry name" value="DUF7684"/>
    <property type="match status" value="1"/>
</dbReference>
<sequence length="143" mass="16107">MGPEYVHLPPNETPPQLPIGPLRAVIVSETTVIDDWRNSIAQWLVEGGCLYAIAWGAECEKWHDAVDWAVLETFNYGHIPDEKFVMTTWHSDEPMSEALWFAGNCAFHPYVELQRTMILHVATQAKPEELIAIYAASQILSGD</sequence>
<reference evidence="2 3" key="1">
    <citation type="submission" date="2018-05" db="EMBL/GenBank/DDBJ databases">
        <title>Genomic Encyclopedia of Type Strains, Phase IV (KMG-IV): sequencing the most valuable type-strain genomes for metagenomic binning, comparative biology and taxonomic classification.</title>
        <authorList>
            <person name="Goeker M."/>
        </authorList>
    </citation>
    <scope>NUCLEOTIDE SEQUENCE [LARGE SCALE GENOMIC DNA]</scope>
    <source>
        <strain evidence="2 3">DSM 3183</strain>
    </source>
</reference>
<evidence type="ECO:0000259" key="1">
    <source>
        <dbReference type="Pfam" id="PF24733"/>
    </source>
</evidence>
<name>A0A2V3VCI6_9SPHN</name>
<keyword evidence="3" id="KW-1185">Reference proteome</keyword>
<dbReference type="OrthoDB" id="7471151at2"/>
<dbReference type="InterPro" id="IPR056101">
    <property type="entry name" value="DUF7684"/>
</dbReference>
<dbReference type="EMBL" id="QJJM01000002">
    <property type="protein sequence ID" value="PXW78478.1"/>
    <property type="molecule type" value="Genomic_DNA"/>
</dbReference>
<proteinExistence type="predicted"/>
<dbReference type="Proteomes" id="UP000248014">
    <property type="component" value="Unassembled WGS sequence"/>
</dbReference>
<dbReference type="AlphaFoldDB" id="A0A2V3VCI6"/>
<protein>
    <recommendedName>
        <fullName evidence="1">DUF7684 domain-containing protein</fullName>
    </recommendedName>
</protein>
<organism evidence="2 3">
    <name type="scientific">Blastomonas natatoria</name>
    <dbReference type="NCBI Taxonomy" id="34015"/>
    <lineage>
        <taxon>Bacteria</taxon>
        <taxon>Pseudomonadati</taxon>
        <taxon>Pseudomonadota</taxon>
        <taxon>Alphaproteobacteria</taxon>
        <taxon>Sphingomonadales</taxon>
        <taxon>Sphingomonadaceae</taxon>
        <taxon>Blastomonas</taxon>
    </lineage>
</organism>
<evidence type="ECO:0000313" key="3">
    <source>
        <dbReference type="Proteomes" id="UP000248014"/>
    </source>
</evidence>
<feature type="domain" description="DUF7684" evidence="1">
    <location>
        <begin position="4"/>
        <end position="136"/>
    </location>
</feature>
<comment type="caution">
    <text evidence="2">The sequence shown here is derived from an EMBL/GenBank/DDBJ whole genome shotgun (WGS) entry which is preliminary data.</text>
</comment>
<dbReference type="RefSeq" id="WP_110297572.1">
    <property type="nucleotide sequence ID" value="NZ_QJJM01000002.1"/>
</dbReference>
<gene>
    <name evidence="2" type="ORF">C7451_102149</name>
</gene>